<organism evidence="2 3">
    <name type="scientific">Mesorhizobium cantuariense</name>
    <dbReference type="NCBI Taxonomy" id="1300275"/>
    <lineage>
        <taxon>Bacteria</taxon>
        <taxon>Pseudomonadati</taxon>
        <taxon>Pseudomonadota</taxon>
        <taxon>Alphaproteobacteria</taxon>
        <taxon>Hyphomicrobiales</taxon>
        <taxon>Phyllobacteriaceae</taxon>
        <taxon>Mesorhizobium</taxon>
    </lineage>
</organism>
<evidence type="ECO:0000259" key="1">
    <source>
        <dbReference type="Pfam" id="PF10077"/>
    </source>
</evidence>
<sequence>MNFREQYHRLNSDTLLAADIISGRFDSSNERTSVREKSRLAGLWRAVSITARPPQSVSGGITKQTADQSSVHILFHGSVQNRHSKVDETRAPVANREWMQDGVDRYDEGGPSMKLAFRTMMSLMLALAPGLAGAQATDPNDDKTVMFARDDPEMAVATAKAHASLDEFLALAEAPPSGTDRFKLKVEVRDGNVSEHFWVIPFRRTETGFVGILANQPEAVRNVVLGQNIEFTRDDVSDWGYRRDGRQVGSFTVGVMFNKMSKEETDTMRDQYGFDC</sequence>
<dbReference type="Pfam" id="PF10077">
    <property type="entry name" value="DUF2314"/>
    <property type="match status" value="1"/>
</dbReference>
<reference evidence="3" key="1">
    <citation type="journal article" date="2019" name="Int. J. Syst. Evol. Microbiol.">
        <title>The Global Catalogue of Microorganisms (GCM) 10K type strain sequencing project: providing services to taxonomists for standard genome sequencing and annotation.</title>
        <authorList>
            <consortium name="The Broad Institute Genomics Platform"/>
            <consortium name="The Broad Institute Genome Sequencing Center for Infectious Disease"/>
            <person name="Wu L."/>
            <person name="Ma J."/>
        </authorList>
    </citation>
    <scope>NUCLEOTIDE SEQUENCE [LARGE SCALE GENOMIC DNA]</scope>
    <source>
        <strain evidence="3">ICMP 19515</strain>
    </source>
</reference>
<protein>
    <submittedName>
        <fullName evidence="2">YegJ family protein</fullName>
    </submittedName>
</protein>
<dbReference type="EMBL" id="JBHRVD010000001">
    <property type="protein sequence ID" value="MFC3324868.1"/>
    <property type="molecule type" value="Genomic_DNA"/>
</dbReference>
<feature type="domain" description="DUF2314" evidence="1">
    <location>
        <begin position="151"/>
        <end position="275"/>
    </location>
</feature>
<comment type="caution">
    <text evidence="2">The sequence shown here is derived from an EMBL/GenBank/DDBJ whole genome shotgun (WGS) entry which is preliminary data.</text>
</comment>
<proteinExistence type="predicted"/>
<dbReference type="InterPro" id="IPR018756">
    <property type="entry name" value="DUF2314"/>
</dbReference>
<name>A0ABV7MTM6_9HYPH</name>
<dbReference type="RefSeq" id="WP_378982067.1">
    <property type="nucleotide sequence ID" value="NZ_JBHRVD010000001.1"/>
</dbReference>
<keyword evidence="3" id="KW-1185">Reference proteome</keyword>
<evidence type="ECO:0000313" key="2">
    <source>
        <dbReference type="EMBL" id="MFC3324868.1"/>
    </source>
</evidence>
<dbReference type="Proteomes" id="UP001595648">
    <property type="component" value="Unassembled WGS sequence"/>
</dbReference>
<gene>
    <name evidence="2" type="ORF">ACFOJ9_24315</name>
</gene>
<evidence type="ECO:0000313" key="3">
    <source>
        <dbReference type="Proteomes" id="UP001595648"/>
    </source>
</evidence>
<accession>A0ABV7MTM6</accession>